<dbReference type="PROSITE" id="PS50011">
    <property type="entry name" value="PROTEIN_KINASE_DOM"/>
    <property type="match status" value="1"/>
</dbReference>
<protein>
    <recommendedName>
        <fullName evidence="2">Protein kinase domain-containing protein</fullName>
    </recommendedName>
</protein>
<dbReference type="PANTHER" id="PTHR37542">
    <property type="entry name" value="HELO DOMAIN-CONTAINING PROTEIN-RELATED"/>
    <property type="match status" value="1"/>
</dbReference>
<dbReference type="Pfam" id="PF24476">
    <property type="entry name" value="DUF7580"/>
    <property type="match status" value="1"/>
</dbReference>
<dbReference type="GO" id="GO:0005524">
    <property type="term" value="F:ATP binding"/>
    <property type="evidence" value="ECO:0007669"/>
    <property type="project" value="InterPro"/>
</dbReference>
<keyword evidence="4" id="KW-1185">Reference proteome</keyword>
<dbReference type="Gene3D" id="1.10.510.10">
    <property type="entry name" value="Transferase(Phosphotransferase) domain 1"/>
    <property type="match status" value="1"/>
</dbReference>
<dbReference type="InterPro" id="IPR056002">
    <property type="entry name" value="DUF7580"/>
</dbReference>
<reference evidence="3" key="1">
    <citation type="submission" date="2021-03" db="EMBL/GenBank/DDBJ databases">
        <title>Comparative genomics and phylogenomic investigation of the class Geoglossomycetes provide insights into ecological specialization and systematics.</title>
        <authorList>
            <person name="Melie T."/>
            <person name="Pirro S."/>
            <person name="Miller A.N."/>
            <person name="Quandt A."/>
        </authorList>
    </citation>
    <scope>NUCLEOTIDE SEQUENCE</scope>
    <source>
        <strain evidence="3">GBOQ0MN5Z8</strain>
    </source>
</reference>
<name>A0A9P8I0C1_9PEZI</name>
<dbReference type="PANTHER" id="PTHR37542:SF1">
    <property type="entry name" value="PRION-INHIBITION AND PROPAGATION HELO DOMAIN-CONTAINING PROTEIN"/>
    <property type="match status" value="1"/>
</dbReference>
<dbReference type="InterPro" id="IPR011009">
    <property type="entry name" value="Kinase-like_dom_sf"/>
</dbReference>
<dbReference type="OrthoDB" id="1911848at2759"/>
<dbReference type="SUPFAM" id="SSF56112">
    <property type="entry name" value="Protein kinase-like (PK-like)"/>
    <property type="match status" value="1"/>
</dbReference>
<dbReference type="InterPro" id="IPR000719">
    <property type="entry name" value="Prot_kinase_dom"/>
</dbReference>
<evidence type="ECO:0000259" key="2">
    <source>
        <dbReference type="PROSITE" id="PS50011"/>
    </source>
</evidence>
<feature type="domain" description="Protein kinase" evidence="2">
    <location>
        <begin position="1"/>
        <end position="231"/>
    </location>
</feature>
<sequence>PLTSLFQTTTPSLTTRIDLALAITNCIRYLHSTNWLHKGLRSHNIIFFASPPQSPASSATTSQPKPDCDLLSPILTGFDYARPARSEEMTERPPENPEYDIYRHPATHSSNPTSSYKKPYDIYSLGVILVEIAHWRPIDQIIGIEDLAKAKPEKTRGVQKLLLDTAEGYLDDVAFRVGERYREAVVMCLSGEFGVGGKGLKDYKEEEHGARLQAEFYEKVVLKLGGIVTGM</sequence>
<accession>A0A9P8I0C1</accession>
<proteinExistence type="predicted"/>
<dbReference type="Proteomes" id="UP000698800">
    <property type="component" value="Unassembled WGS sequence"/>
</dbReference>
<dbReference type="EMBL" id="JAGHQL010000226">
    <property type="protein sequence ID" value="KAH0536193.1"/>
    <property type="molecule type" value="Genomic_DNA"/>
</dbReference>
<comment type="caution">
    <text evidence="3">The sequence shown here is derived from an EMBL/GenBank/DDBJ whole genome shotgun (WGS) entry which is preliminary data.</text>
</comment>
<gene>
    <name evidence="3" type="ORF">FGG08_006901</name>
</gene>
<dbReference type="GO" id="GO:0004672">
    <property type="term" value="F:protein kinase activity"/>
    <property type="evidence" value="ECO:0007669"/>
    <property type="project" value="InterPro"/>
</dbReference>
<feature type="region of interest" description="Disordered" evidence="1">
    <location>
        <begin position="84"/>
        <end position="113"/>
    </location>
</feature>
<organism evidence="3 4">
    <name type="scientific">Glutinoglossum americanum</name>
    <dbReference type="NCBI Taxonomy" id="1670608"/>
    <lineage>
        <taxon>Eukaryota</taxon>
        <taxon>Fungi</taxon>
        <taxon>Dikarya</taxon>
        <taxon>Ascomycota</taxon>
        <taxon>Pezizomycotina</taxon>
        <taxon>Geoglossomycetes</taxon>
        <taxon>Geoglossales</taxon>
        <taxon>Geoglossaceae</taxon>
        <taxon>Glutinoglossum</taxon>
    </lineage>
</organism>
<dbReference type="AlphaFoldDB" id="A0A9P8I0C1"/>
<evidence type="ECO:0000313" key="4">
    <source>
        <dbReference type="Proteomes" id="UP000698800"/>
    </source>
</evidence>
<feature type="compositionally biased region" description="Basic and acidic residues" evidence="1">
    <location>
        <begin position="84"/>
        <end position="103"/>
    </location>
</feature>
<evidence type="ECO:0000256" key="1">
    <source>
        <dbReference type="SAM" id="MobiDB-lite"/>
    </source>
</evidence>
<evidence type="ECO:0000313" key="3">
    <source>
        <dbReference type="EMBL" id="KAH0536193.1"/>
    </source>
</evidence>
<feature type="non-terminal residue" evidence="3">
    <location>
        <position position="1"/>
    </location>
</feature>